<accession>A0ACB6R823</accession>
<reference evidence="1" key="1">
    <citation type="journal article" date="2020" name="Stud. Mycol.">
        <title>101 Dothideomycetes genomes: a test case for predicting lifestyles and emergence of pathogens.</title>
        <authorList>
            <person name="Haridas S."/>
            <person name="Albert R."/>
            <person name="Binder M."/>
            <person name="Bloem J."/>
            <person name="Labutti K."/>
            <person name="Salamov A."/>
            <person name="Andreopoulos B."/>
            <person name="Baker S."/>
            <person name="Barry K."/>
            <person name="Bills G."/>
            <person name="Bluhm B."/>
            <person name="Cannon C."/>
            <person name="Castanera R."/>
            <person name="Culley D."/>
            <person name="Daum C."/>
            <person name="Ezra D."/>
            <person name="Gonzalez J."/>
            <person name="Henrissat B."/>
            <person name="Kuo A."/>
            <person name="Liang C."/>
            <person name="Lipzen A."/>
            <person name="Lutzoni F."/>
            <person name="Magnuson J."/>
            <person name="Mondo S."/>
            <person name="Nolan M."/>
            <person name="Ohm R."/>
            <person name="Pangilinan J."/>
            <person name="Park H.-J."/>
            <person name="Ramirez L."/>
            <person name="Alfaro M."/>
            <person name="Sun H."/>
            <person name="Tritt A."/>
            <person name="Yoshinaga Y."/>
            <person name="Zwiers L.-H."/>
            <person name="Turgeon B."/>
            <person name="Goodwin S."/>
            <person name="Spatafora J."/>
            <person name="Crous P."/>
            <person name="Grigoriev I."/>
        </authorList>
    </citation>
    <scope>NUCLEOTIDE SEQUENCE</scope>
    <source>
        <strain evidence="1">ATCC 200398</strain>
    </source>
</reference>
<protein>
    <submittedName>
        <fullName evidence="1">Uncharacterized protein</fullName>
    </submittedName>
</protein>
<comment type="caution">
    <text evidence="1">The sequence shown here is derived from an EMBL/GenBank/DDBJ whole genome shotgun (WGS) entry which is preliminary data.</text>
</comment>
<organism evidence="1 2">
    <name type="scientific">Lindgomyces ingoldianus</name>
    <dbReference type="NCBI Taxonomy" id="673940"/>
    <lineage>
        <taxon>Eukaryota</taxon>
        <taxon>Fungi</taxon>
        <taxon>Dikarya</taxon>
        <taxon>Ascomycota</taxon>
        <taxon>Pezizomycotina</taxon>
        <taxon>Dothideomycetes</taxon>
        <taxon>Pleosporomycetidae</taxon>
        <taxon>Pleosporales</taxon>
        <taxon>Lindgomycetaceae</taxon>
        <taxon>Lindgomyces</taxon>
    </lineage>
</organism>
<dbReference type="EMBL" id="MU003497">
    <property type="protein sequence ID" value="KAF2474472.1"/>
    <property type="molecule type" value="Genomic_DNA"/>
</dbReference>
<dbReference type="Proteomes" id="UP000799755">
    <property type="component" value="Unassembled WGS sequence"/>
</dbReference>
<evidence type="ECO:0000313" key="2">
    <source>
        <dbReference type="Proteomes" id="UP000799755"/>
    </source>
</evidence>
<keyword evidence="2" id="KW-1185">Reference proteome</keyword>
<evidence type="ECO:0000313" key="1">
    <source>
        <dbReference type="EMBL" id="KAF2474472.1"/>
    </source>
</evidence>
<proteinExistence type="predicted"/>
<gene>
    <name evidence="1" type="ORF">BDR25DRAFT_350996</name>
</gene>
<name>A0ACB6R823_9PLEO</name>
<sequence>MGILLDYNQTTPQILRKCLSGILLRYDYGVVFRETVYGCTKKRIANIGNIRDNGDSDDKKEKNRYVSLMRSRKEKKTNVYPKGFIIFLFRRYILNGRVHNSSRVLQITGTLEVRIMGDFECMCGVCECFKVALNSNVLERAITMGSGRNRSFDSEFERDKGQYFEKSKRSSNFVTGMRAPSLPSILCTELTTSNLKDTSQFNSVGTMKIVAHVSRDTIPMYCTIHSLGLAPFSPYNTLVQSTLFGFQYLLMQEKLTCSIGDNFDLWYISWSGRRIDVMMVLDLDSKLRKSVFTQSFCISPKAAIYDE</sequence>